<sequence>MADREAAPTMKDDMAIKDPLIDDIEGGKMPLMAHLMELRSRLIWSVVGICVAFVGCWFVVDPIYNFLTKPLANALMGHEGRRMIFTALHEAFFTKLKVAFFGAVFLAFPIIAIQVWKFVAPGLYKHEKKAFLPFLIATPVLFVLGASLVYYLIIPMAWEFFLGFEQAGGDGQLAIQLEAKVSEYLSLIMKLILAFGLSFQLPVLLTLMGRAGLITADDLRQKRKYAVVATFAMAALITPPDLISQIGLGIPILLLYELSIIAIGMSARRAARQSEKAAED</sequence>
<dbReference type="GO" id="GO:0033281">
    <property type="term" value="C:TAT protein transport complex"/>
    <property type="evidence" value="ECO:0007669"/>
    <property type="project" value="UniProtKB-UniRule"/>
</dbReference>
<keyword evidence="2 5" id="KW-0812">Transmembrane</keyword>
<dbReference type="EMBL" id="BKCN01000003">
    <property type="protein sequence ID" value="GER03223.1"/>
    <property type="molecule type" value="Genomic_DNA"/>
</dbReference>
<evidence type="ECO:0000256" key="3">
    <source>
        <dbReference type="ARBA" id="ARBA00022989"/>
    </source>
</evidence>
<dbReference type="HAMAP" id="MF_00902">
    <property type="entry name" value="TatC"/>
    <property type="match status" value="1"/>
</dbReference>
<proteinExistence type="inferred from homology"/>
<comment type="similarity">
    <text evidence="5">Belongs to the TatC family.</text>
</comment>
<keyword evidence="5" id="KW-0811">Translocation</keyword>
<comment type="subcellular location">
    <subcellularLocation>
        <location evidence="5">Cell membrane</location>
        <topology evidence="5">Multi-pass membrane protein</topology>
    </subcellularLocation>
    <subcellularLocation>
        <location evidence="1">Membrane</location>
        <topology evidence="1">Multi-pass membrane protein</topology>
    </subcellularLocation>
</comment>
<feature type="transmembrane region" description="Helical" evidence="5">
    <location>
        <begin position="191"/>
        <end position="213"/>
    </location>
</feature>
<reference evidence="6 7" key="1">
    <citation type="submission" date="2019-09" db="EMBL/GenBank/DDBJ databases">
        <title>NBRP : Genome information of microbial organism related human and environment.</title>
        <authorList>
            <person name="Hattori M."/>
            <person name="Oshima K."/>
            <person name="Inaba H."/>
            <person name="Suda W."/>
            <person name="Sakamoto M."/>
            <person name="Iino T."/>
            <person name="Kitahara M."/>
            <person name="Oshida Y."/>
            <person name="Iida T."/>
            <person name="Kudo T."/>
            <person name="Itoh T."/>
            <person name="Ohkuma M."/>
        </authorList>
    </citation>
    <scope>NUCLEOTIDE SEQUENCE [LARGE SCALE GENOMIC DNA]</scope>
    <source>
        <strain evidence="6 7">Q-1</strain>
    </source>
</reference>
<keyword evidence="5" id="KW-0813">Transport</keyword>
<evidence type="ECO:0000256" key="4">
    <source>
        <dbReference type="ARBA" id="ARBA00023136"/>
    </source>
</evidence>
<evidence type="ECO:0000256" key="2">
    <source>
        <dbReference type="ARBA" id="ARBA00022692"/>
    </source>
</evidence>
<keyword evidence="5" id="KW-1003">Cell membrane</keyword>
<evidence type="ECO:0000256" key="1">
    <source>
        <dbReference type="ARBA" id="ARBA00004141"/>
    </source>
</evidence>
<comment type="caution">
    <text evidence="6">The sequence shown here is derived from an EMBL/GenBank/DDBJ whole genome shotgun (WGS) entry which is preliminary data.</text>
</comment>
<feature type="transmembrane region" description="Helical" evidence="5">
    <location>
        <begin position="131"/>
        <end position="153"/>
    </location>
</feature>
<comment type="function">
    <text evidence="5">Part of the twin-arginine translocation (Tat) system that transports large folded proteins containing a characteristic twin-arginine motif in their signal peptide across membranes. Together with TatB, TatC is part of a receptor directly interacting with Tat signal peptides.</text>
</comment>
<dbReference type="NCBIfam" id="TIGR00945">
    <property type="entry name" value="tatC"/>
    <property type="match status" value="1"/>
</dbReference>
<feature type="transmembrane region" description="Helical" evidence="5">
    <location>
        <begin position="225"/>
        <end position="242"/>
    </location>
</feature>
<dbReference type="PROSITE" id="PS01218">
    <property type="entry name" value="TATC"/>
    <property type="match status" value="1"/>
</dbReference>
<feature type="transmembrane region" description="Helical" evidence="5">
    <location>
        <begin position="248"/>
        <end position="267"/>
    </location>
</feature>
<evidence type="ECO:0000313" key="7">
    <source>
        <dbReference type="Proteomes" id="UP000324996"/>
    </source>
</evidence>
<dbReference type="RefSeq" id="WP_313979197.1">
    <property type="nucleotide sequence ID" value="NZ_BKCN01000003.1"/>
</dbReference>
<dbReference type="InterPro" id="IPR002033">
    <property type="entry name" value="TatC"/>
</dbReference>
<keyword evidence="7" id="KW-1185">Reference proteome</keyword>
<dbReference type="PANTHER" id="PTHR30371">
    <property type="entry name" value="SEC-INDEPENDENT PROTEIN TRANSLOCASE PROTEIN TATC"/>
    <property type="match status" value="1"/>
</dbReference>
<feature type="transmembrane region" description="Helical" evidence="5">
    <location>
        <begin position="42"/>
        <end position="60"/>
    </location>
</feature>
<keyword evidence="3 5" id="KW-1133">Transmembrane helix</keyword>
<protein>
    <recommendedName>
        <fullName evidence="5">Sec-independent protein translocase protein TatC</fullName>
    </recommendedName>
</protein>
<dbReference type="PANTHER" id="PTHR30371:SF0">
    <property type="entry name" value="SEC-INDEPENDENT PROTEIN TRANSLOCASE PROTEIN TATC, CHLOROPLASTIC-RELATED"/>
    <property type="match status" value="1"/>
</dbReference>
<dbReference type="Pfam" id="PF00902">
    <property type="entry name" value="TatC"/>
    <property type="match status" value="1"/>
</dbReference>
<dbReference type="GO" id="GO:0043953">
    <property type="term" value="P:protein transport by the Tat complex"/>
    <property type="evidence" value="ECO:0007669"/>
    <property type="project" value="UniProtKB-UniRule"/>
</dbReference>
<feature type="transmembrane region" description="Helical" evidence="5">
    <location>
        <begin position="98"/>
        <end position="119"/>
    </location>
</feature>
<evidence type="ECO:0000313" key="6">
    <source>
        <dbReference type="EMBL" id="GER03223.1"/>
    </source>
</evidence>
<dbReference type="Proteomes" id="UP000324996">
    <property type="component" value="Unassembled WGS sequence"/>
</dbReference>
<accession>A0A5A7N4M0</accession>
<dbReference type="GO" id="GO:0009977">
    <property type="term" value="F:proton motive force dependent protein transmembrane transporter activity"/>
    <property type="evidence" value="ECO:0007669"/>
    <property type="project" value="TreeGrafter"/>
</dbReference>
<comment type="subunit">
    <text evidence="5">The Tat system comprises two distinct complexes: a TatABC complex, containing multiple copies of TatA, TatB and TatC subunits, and a separate TatA complex, containing only TatA subunits. Substrates initially bind to the TatABC complex, which probably triggers association of the separate TatA complex to form the active translocon.</text>
</comment>
<dbReference type="InterPro" id="IPR019820">
    <property type="entry name" value="Sec-indep_translocase_CS"/>
</dbReference>
<dbReference type="PRINTS" id="PR01840">
    <property type="entry name" value="TATCFAMILY"/>
</dbReference>
<organism evidence="6 7">
    <name type="scientific">Iodidimonas nitroreducens</name>
    <dbReference type="NCBI Taxonomy" id="1236968"/>
    <lineage>
        <taxon>Bacteria</taxon>
        <taxon>Pseudomonadati</taxon>
        <taxon>Pseudomonadota</taxon>
        <taxon>Alphaproteobacteria</taxon>
        <taxon>Iodidimonadales</taxon>
        <taxon>Iodidimonadaceae</taxon>
        <taxon>Iodidimonas</taxon>
    </lineage>
</organism>
<keyword evidence="5" id="KW-0653">Protein transport</keyword>
<dbReference type="AlphaFoldDB" id="A0A5A7N4M0"/>
<name>A0A5A7N4M0_9PROT</name>
<keyword evidence="4 5" id="KW-0472">Membrane</keyword>
<evidence type="ECO:0000256" key="5">
    <source>
        <dbReference type="HAMAP-Rule" id="MF_00902"/>
    </source>
</evidence>
<gene>
    <name evidence="5 6" type="primary">tatC</name>
    <name evidence="6" type="ORF">JCM17846_09050</name>
</gene>
<dbReference type="GO" id="GO:0065002">
    <property type="term" value="P:intracellular protein transmembrane transport"/>
    <property type="evidence" value="ECO:0007669"/>
    <property type="project" value="TreeGrafter"/>
</dbReference>